<dbReference type="PANTHER" id="PTHR43798">
    <property type="entry name" value="MONOACYLGLYCEROL LIPASE"/>
    <property type="match status" value="1"/>
</dbReference>
<dbReference type="PRINTS" id="PR00111">
    <property type="entry name" value="ABHYDROLASE"/>
</dbReference>
<dbReference type="Proteomes" id="UP001210380">
    <property type="component" value="Unassembled WGS sequence"/>
</dbReference>
<protein>
    <submittedName>
        <fullName evidence="2">Alpha/beta hydrolase</fullName>
    </submittedName>
</protein>
<dbReference type="Gene3D" id="3.40.50.1820">
    <property type="entry name" value="alpha/beta hydrolase"/>
    <property type="match status" value="1"/>
</dbReference>
<dbReference type="EMBL" id="JAQGLA010000083">
    <property type="protein sequence ID" value="MDA3630000.1"/>
    <property type="molecule type" value="Genomic_DNA"/>
</dbReference>
<evidence type="ECO:0000259" key="1">
    <source>
        <dbReference type="Pfam" id="PF00561"/>
    </source>
</evidence>
<dbReference type="RefSeq" id="WP_270953128.1">
    <property type="nucleotide sequence ID" value="NZ_JAQGLA010000083.1"/>
</dbReference>
<sequence>MNDVLIDSATARIAAHDHGGNGPAVLLLHGAGGNLLAWKHFAPLLTADHRVISVDLRGHGHSGDGPWTWDAVLDDLEAVVEHFELSRPSVVGHSLGGVVAALWALRHPDCPAAISLDGHRAALTHPENYAGLPSERLHAQLDRLREVFEAQTAAAGQSMSTEQANAVLEQQRAFAAQAGLDVEHWIELTRRGWQVHDGRTRVRPGRELLESLRRSPEFLDALPVFGKLGSPFLLVLATRAAGFPPEFTDLVQALQDGLRRDLALLVADQPALEVQEVDASHGMVFETPGEIAEIVLAFLRDHR</sequence>
<gene>
    <name evidence="2" type="ORF">OU415_31540</name>
</gene>
<reference evidence="2 3" key="1">
    <citation type="submission" date="2022-11" db="EMBL/GenBank/DDBJ databases">
        <title>Draft genome sequence of Saccharopolyspora sp. WRP15-2 isolated from rhizosphere soils of wild rice in Thailand.</title>
        <authorList>
            <person name="Duangmal K."/>
            <person name="Kammanee S."/>
            <person name="Muangham S."/>
        </authorList>
    </citation>
    <scope>NUCLEOTIDE SEQUENCE [LARGE SCALE GENOMIC DNA]</scope>
    <source>
        <strain evidence="2 3">WRP15-2</strain>
    </source>
</reference>
<keyword evidence="2" id="KW-0378">Hydrolase</keyword>
<dbReference type="InterPro" id="IPR050266">
    <property type="entry name" value="AB_hydrolase_sf"/>
</dbReference>
<dbReference type="PANTHER" id="PTHR43798:SF33">
    <property type="entry name" value="HYDROLASE, PUTATIVE (AFU_ORTHOLOGUE AFUA_2G14860)-RELATED"/>
    <property type="match status" value="1"/>
</dbReference>
<accession>A0ABT4V7Q3</accession>
<proteinExistence type="predicted"/>
<keyword evidence="3" id="KW-1185">Reference proteome</keyword>
<name>A0ABT4V7Q3_9PSEU</name>
<dbReference type="GO" id="GO:0016787">
    <property type="term" value="F:hydrolase activity"/>
    <property type="evidence" value="ECO:0007669"/>
    <property type="project" value="UniProtKB-KW"/>
</dbReference>
<dbReference type="SUPFAM" id="SSF53474">
    <property type="entry name" value="alpha/beta-Hydrolases"/>
    <property type="match status" value="1"/>
</dbReference>
<organism evidence="2 3">
    <name type="scientific">Saccharopolyspora oryzae</name>
    <dbReference type="NCBI Taxonomy" id="2997343"/>
    <lineage>
        <taxon>Bacteria</taxon>
        <taxon>Bacillati</taxon>
        <taxon>Actinomycetota</taxon>
        <taxon>Actinomycetes</taxon>
        <taxon>Pseudonocardiales</taxon>
        <taxon>Pseudonocardiaceae</taxon>
        <taxon>Saccharopolyspora</taxon>
    </lineage>
</organism>
<dbReference type="InterPro" id="IPR029058">
    <property type="entry name" value="AB_hydrolase_fold"/>
</dbReference>
<feature type="domain" description="AB hydrolase-1" evidence="1">
    <location>
        <begin position="23"/>
        <end position="211"/>
    </location>
</feature>
<dbReference type="InterPro" id="IPR000073">
    <property type="entry name" value="AB_hydrolase_1"/>
</dbReference>
<evidence type="ECO:0000313" key="3">
    <source>
        <dbReference type="Proteomes" id="UP001210380"/>
    </source>
</evidence>
<dbReference type="Pfam" id="PF00561">
    <property type="entry name" value="Abhydrolase_1"/>
    <property type="match status" value="1"/>
</dbReference>
<evidence type="ECO:0000313" key="2">
    <source>
        <dbReference type="EMBL" id="MDA3630000.1"/>
    </source>
</evidence>
<comment type="caution">
    <text evidence="2">The sequence shown here is derived from an EMBL/GenBank/DDBJ whole genome shotgun (WGS) entry which is preliminary data.</text>
</comment>